<comment type="catalytic activity">
    <reaction evidence="1 8">
        <text>a myo-inositol phosphate + H2O = myo-inositol + phosphate</text>
        <dbReference type="Rhea" id="RHEA:24056"/>
        <dbReference type="ChEBI" id="CHEBI:15377"/>
        <dbReference type="ChEBI" id="CHEBI:17268"/>
        <dbReference type="ChEBI" id="CHEBI:43474"/>
        <dbReference type="ChEBI" id="CHEBI:84139"/>
        <dbReference type="EC" id="3.1.3.25"/>
    </reaction>
</comment>
<sequence>MNTPTMNIQTIDLVWQAGTIIRNFISKPKDIHFKGEIDLVTSADLAVEEYLKRGLAELFPDYTIVAEESADISSGKAPARAIYIDPIDGTTNFAHDFPFVAISVGAFRDGQPEWGIVYNPYNDELYHAASGQGAYLNGSAIGVSSTEVFRQSLLATGFPYSVVESPQRRRLLLDVLDRVLQGTQGVRRCGSAALDLCFVARGVLDGFYEWGLKPWDIAAGIVILQEAGGRVSDTAGRDHDLFTDGIIATNGHIHEALHQCIASATRTP</sequence>
<feature type="binding site" evidence="7">
    <location>
        <position position="85"/>
    </location>
    <ligand>
        <name>Mg(2+)</name>
        <dbReference type="ChEBI" id="CHEBI:18420"/>
        <label>1</label>
        <note>catalytic</note>
    </ligand>
</feature>
<dbReference type="InterPro" id="IPR000760">
    <property type="entry name" value="Inositol_monophosphatase-like"/>
</dbReference>
<dbReference type="InterPro" id="IPR033942">
    <property type="entry name" value="IMPase"/>
</dbReference>
<keyword evidence="5 8" id="KW-0378">Hydrolase</keyword>
<dbReference type="PANTHER" id="PTHR20854">
    <property type="entry name" value="INOSITOL MONOPHOSPHATASE"/>
    <property type="match status" value="1"/>
</dbReference>
<dbReference type="KEGG" id="din:Selin_2085"/>
<dbReference type="Proteomes" id="UP000002572">
    <property type="component" value="Chromosome"/>
</dbReference>
<evidence type="ECO:0000313" key="9">
    <source>
        <dbReference type="EMBL" id="ADU66805.1"/>
    </source>
</evidence>
<organism evidence="9 10">
    <name type="scientific">Desulfurispirillum indicum (strain ATCC BAA-1389 / DSM 22839 / S5)</name>
    <dbReference type="NCBI Taxonomy" id="653733"/>
    <lineage>
        <taxon>Bacteria</taxon>
        <taxon>Pseudomonadati</taxon>
        <taxon>Chrysiogenota</taxon>
        <taxon>Chrysiogenia</taxon>
        <taxon>Chrysiogenales</taxon>
        <taxon>Chrysiogenaceae</taxon>
        <taxon>Desulfurispirillum</taxon>
    </lineage>
</organism>
<dbReference type="FunCoup" id="E6W2Y0">
    <property type="interactions" value="418"/>
</dbReference>
<evidence type="ECO:0000256" key="3">
    <source>
        <dbReference type="ARBA" id="ARBA00009759"/>
    </source>
</evidence>
<evidence type="ECO:0000256" key="5">
    <source>
        <dbReference type="ARBA" id="ARBA00022801"/>
    </source>
</evidence>
<dbReference type="STRING" id="653733.Selin_2085"/>
<dbReference type="EC" id="3.1.3.25" evidence="8"/>
<feature type="binding site" evidence="7">
    <location>
        <position position="216"/>
    </location>
    <ligand>
        <name>Mg(2+)</name>
        <dbReference type="ChEBI" id="CHEBI:18420"/>
        <label>1</label>
        <note>catalytic</note>
    </ligand>
</feature>
<comment type="cofactor">
    <cofactor evidence="2 7 8">
        <name>Mg(2+)</name>
        <dbReference type="ChEBI" id="CHEBI:18420"/>
    </cofactor>
</comment>
<dbReference type="FunFam" id="3.40.190.80:FF:000002">
    <property type="entry name" value="Inositol-1-monophosphatase"/>
    <property type="match status" value="1"/>
</dbReference>
<dbReference type="SUPFAM" id="SSF56655">
    <property type="entry name" value="Carbohydrate phosphatase"/>
    <property type="match status" value="1"/>
</dbReference>
<evidence type="ECO:0000256" key="7">
    <source>
        <dbReference type="PIRSR" id="PIRSR600760-2"/>
    </source>
</evidence>
<dbReference type="InParanoid" id="E6W2Y0"/>
<feature type="binding site" evidence="7">
    <location>
        <position position="87"/>
    </location>
    <ligand>
        <name>Mg(2+)</name>
        <dbReference type="ChEBI" id="CHEBI:18420"/>
        <label>1</label>
        <note>catalytic</note>
    </ligand>
</feature>
<protein>
    <recommendedName>
        <fullName evidence="8">Inositol-1-monophosphatase</fullName>
        <ecNumber evidence="8">3.1.3.25</ecNumber>
    </recommendedName>
</protein>
<dbReference type="GO" id="GO:0046872">
    <property type="term" value="F:metal ion binding"/>
    <property type="evidence" value="ECO:0007669"/>
    <property type="project" value="UniProtKB-KW"/>
</dbReference>
<dbReference type="AlphaFoldDB" id="E6W2Y0"/>
<dbReference type="Pfam" id="PF00459">
    <property type="entry name" value="Inositol_P"/>
    <property type="match status" value="1"/>
</dbReference>
<proteinExistence type="inferred from homology"/>
<evidence type="ECO:0000313" key="10">
    <source>
        <dbReference type="Proteomes" id="UP000002572"/>
    </source>
</evidence>
<dbReference type="GO" id="GO:0006020">
    <property type="term" value="P:inositol metabolic process"/>
    <property type="evidence" value="ECO:0007669"/>
    <property type="project" value="TreeGrafter"/>
</dbReference>
<reference evidence="9 10" key="1">
    <citation type="submission" date="2010-12" db="EMBL/GenBank/DDBJ databases">
        <title>Complete sequence of Desulfurispirillum indicum S5.</title>
        <authorList>
            <consortium name="US DOE Joint Genome Institute"/>
            <person name="Lucas S."/>
            <person name="Copeland A."/>
            <person name="Lapidus A."/>
            <person name="Cheng J.-F."/>
            <person name="Goodwin L."/>
            <person name="Pitluck S."/>
            <person name="Chertkov O."/>
            <person name="Held B."/>
            <person name="Detter J.C."/>
            <person name="Han C."/>
            <person name="Tapia R."/>
            <person name="Land M."/>
            <person name="Hauser L."/>
            <person name="Kyrpides N."/>
            <person name="Ivanova N."/>
            <person name="Mikhailova N."/>
            <person name="Haggblom M."/>
            <person name="Rauschenbach I."/>
            <person name="Bini E."/>
            <person name="Woyke T."/>
        </authorList>
    </citation>
    <scope>NUCLEOTIDE SEQUENCE [LARGE SCALE GENOMIC DNA]</scope>
    <source>
        <strain evidence="10">ATCC BAA-1389 / DSM 22839 / S5</strain>
    </source>
</reference>
<dbReference type="PANTHER" id="PTHR20854:SF4">
    <property type="entry name" value="INOSITOL-1-MONOPHOSPHATASE-RELATED"/>
    <property type="match status" value="1"/>
</dbReference>
<dbReference type="PRINTS" id="PR00377">
    <property type="entry name" value="IMPHPHTASES"/>
</dbReference>
<keyword evidence="6 7" id="KW-0460">Magnesium</keyword>
<evidence type="ECO:0000256" key="4">
    <source>
        <dbReference type="ARBA" id="ARBA00022723"/>
    </source>
</evidence>
<feature type="binding site" evidence="7">
    <location>
        <position position="67"/>
    </location>
    <ligand>
        <name>Mg(2+)</name>
        <dbReference type="ChEBI" id="CHEBI:18420"/>
        <label>1</label>
        <note>catalytic</note>
    </ligand>
</feature>
<dbReference type="CDD" id="cd01639">
    <property type="entry name" value="IMPase"/>
    <property type="match status" value="1"/>
</dbReference>
<keyword evidence="4 7" id="KW-0479">Metal-binding</keyword>
<dbReference type="RefSeq" id="WP_013506685.1">
    <property type="nucleotide sequence ID" value="NC_014836.1"/>
</dbReference>
<dbReference type="InterPro" id="IPR020550">
    <property type="entry name" value="Inositol_monophosphatase_CS"/>
</dbReference>
<dbReference type="GO" id="GO:0046854">
    <property type="term" value="P:phosphatidylinositol phosphate biosynthetic process"/>
    <property type="evidence" value="ECO:0007669"/>
    <property type="project" value="InterPro"/>
</dbReference>
<dbReference type="GO" id="GO:0008934">
    <property type="term" value="F:inositol monophosphate 1-phosphatase activity"/>
    <property type="evidence" value="ECO:0007669"/>
    <property type="project" value="InterPro"/>
</dbReference>
<dbReference type="PROSITE" id="PS00630">
    <property type="entry name" value="IMP_2"/>
    <property type="match status" value="1"/>
</dbReference>
<name>E6W2Y0_DESIS</name>
<dbReference type="EMBL" id="CP002432">
    <property type="protein sequence ID" value="ADU66805.1"/>
    <property type="molecule type" value="Genomic_DNA"/>
</dbReference>
<dbReference type="eggNOG" id="COG0483">
    <property type="taxonomic scope" value="Bacteria"/>
</dbReference>
<evidence type="ECO:0000256" key="2">
    <source>
        <dbReference type="ARBA" id="ARBA00001946"/>
    </source>
</evidence>
<dbReference type="PRINTS" id="PR01959">
    <property type="entry name" value="SBIMPHPHTASE"/>
</dbReference>
<evidence type="ECO:0000256" key="1">
    <source>
        <dbReference type="ARBA" id="ARBA00001033"/>
    </source>
</evidence>
<evidence type="ECO:0000256" key="8">
    <source>
        <dbReference type="RuleBase" id="RU364068"/>
    </source>
</evidence>
<dbReference type="InterPro" id="IPR022337">
    <property type="entry name" value="Inositol_monophosphatase_SuhB"/>
</dbReference>
<feature type="binding site" evidence="7">
    <location>
        <position position="88"/>
    </location>
    <ligand>
        <name>Mg(2+)</name>
        <dbReference type="ChEBI" id="CHEBI:18420"/>
        <label>1</label>
        <note>catalytic</note>
    </ligand>
</feature>
<dbReference type="GO" id="GO:0007165">
    <property type="term" value="P:signal transduction"/>
    <property type="evidence" value="ECO:0007669"/>
    <property type="project" value="TreeGrafter"/>
</dbReference>
<dbReference type="HOGENOM" id="CLU_044118_0_2_0"/>
<dbReference type="FunFam" id="3.30.540.10:FF:000003">
    <property type="entry name" value="Inositol-1-monophosphatase"/>
    <property type="match status" value="1"/>
</dbReference>
<dbReference type="Gene3D" id="3.30.540.10">
    <property type="entry name" value="Fructose-1,6-Bisphosphatase, subunit A, domain 1"/>
    <property type="match status" value="1"/>
</dbReference>
<comment type="similarity">
    <text evidence="3 8">Belongs to the inositol monophosphatase superfamily.</text>
</comment>
<evidence type="ECO:0000256" key="6">
    <source>
        <dbReference type="ARBA" id="ARBA00022842"/>
    </source>
</evidence>
<keyword evidence="10" id="KW-1185">Reference proteome</keyword>
<gene>
    <name evidence="9" type="ordered locus">Selin_2085</name>
</gene>
<dbReference type="Gene3D" id="3.40.190.80">
    <property type="match status" value="1"/>
</dbReference>
<accession>E6W2Y0</accession>